<organism evidence="1 2">
    <name type="scientific">Streptomyces thermodiastaticus</name>
    <dbReference type="NCBI Taxonomy" id="44061"/>
    <lineage>
        <taxon>Bacteria</taxon>
        <taxon>Bacillati</taxon>
        <taxon>Actinomycetota</taxon>
        <taxon>Actinomycetes</taxon>
        <taxon>Kitasatosporales</taxon>
        <taxon>Streptomycetaceae</taxon>
        <taxon>Streptomyces</taxon>
    </lineage>
</organism>
<gene>
    <name evidence="1" type="ORF">QO019_001135</name>
</gene>
<sequence>MLPPLAVVLLTSLNTSREMADGSGAPALPIDPLN</sequence>
<protein>
    <submittedName>
        <fullName evidence="1">Uncharacterized protein</fullName>
    </submittedName>
</protein>
<keyword evidence="2" id="KW-1185">Reference proteome</keyword>
<evidence type="ECO:0000313" key="2">
    <source>
        <dbReference type="Proteomes" id="UP001236795"/>
    </source>
</evidence>
<accession>A0ABU0KAA8</accession>
<evidence type="ECO:0000313" key="1">
    <source>
        <dbReference type="EMBL" id="MDQ0486303.1"/>
    </source>
</evidence>
<dbReference type="Proteomes" id="UP001236795">
    <property type="component" value="Unassembled WGS sequence"/>
</dbReference>
<comment type="caution">
    <text evidence="1">The sequence shown here is derived from an EMBL/GenBank/DDBJ whole genome shotgun (WGS) entry which is preliminary data.</text>
</comment>
<reference evidence="1 2" key="1">
    <citation type="submission" date="2023-07" db="EMBL/GenBank/DDBJ databases">
        <title>Genomic Encyclopedia of Type Strains, Phase IV (KMG-IV): sequencing the most valuable type-strain genomes for metagenomic binning, comparative biology and taxonomic classification.</title>
        <authorList>
            <person name="Goeker M."/>
        </authorList>
    </citation>
    <scope>NUCLEOTIDE SEQUENCE [LARGE SCALE GENOMIC DNA]</scope>
    <source>
        <strain evidence="1 2">DSM 40573</strain>
    </source>
</reference>
<name>A0ABU0KAA8_9ACTN</name>
<proteinExistence type="predicted"/>
<dbReference type="EMBL" id="JAUSWC010000003">
    <property type="protein sequence ID" value="MDQ0486303.1"/>
    <property type="molecule type" value="Genomic_DNA"/>
</dbReference>